<feature type="domain" description="Reverse transcriptase Ty1/copia-type" evidence="1">
    <location>
        <begin position="151"/>
        <end position="204"/>
    </location>
</feature>
<proteinExistence type="predicted"/>
<sequence length="207" mass="23868">MTKKSFVAQNRLASDLLNLIHSIGSWPLNTQARGGFIYFITFTDYHVQYGYIHLIKYESKAFEKFNEFRLEAYVLETTTTLLNVALSKIVAKTLYGLWHGKPTFYKYLRFSEGRLEYLICLRDIAYWTSSSLGLNGFINESLEPMGIGEVTTFKARLVAKGYTQRPDMNFEETNSRIAIAKSIQILLAISAYYDYEICRIDVKNNIS</sequence>
<dbReference type="AlphaFoldDB" id="A0AAW2R6P4"/>
<gene>
    <name evidence="2" type="ORF">Scaly_0686400</name>
</gene>
<evidence type="ECO:0000313" key="2">
    <source>
        <dbReference type="EMBL" id="KAL0375688.1"/>
    </source>
</evidence>
<evidence type="ECO:0000259" key="1">
    <source>
        <dbReference type="Pfam" id="PF07727"/>
    </source>
</evidence>
<protein>
    <recommendedName>
        <fullName evidence="1">Reverse transcriptase Ty1/copia-type domain-containing protein</fullName>
    </recommendedName>
</protein>
<dbReference type="EMBL" id="JACGWM010000004">
    <property type="protein sequence ID" value="KAL0375688.1"/>
    <property type="molecule type" value="Genomic_DNA"/>
</dbReference>
<comment type="caution">
    <text evidence="2">The sequence shown here is derived from an EMBL/GenBank/DDBJ whole genome shotgun (WGS) entry which is preliminary data.</text>
</comment>
<dbReference type="Pfam" id="PF07727">
    <property type="entry name" value="RVT_2"/>
    <property type="match status" value="1"/>
</dbReference>
<organism evidence="2">
    <name type="scientific">Sesamum calycinum</name>
    <dbReference type="NCBI Taxonomy" id="2727403"/>
    <lineage>
        <taxon>Eukaryota</taxon>
        <taxon>Viridiplantae</taxon>
        <taxon>Streptophyta</taxon>
        <taxon>Embryophyta</taxon>
        <taxon>Tracheophyta</taxon>
        <taxon>Spermatophyta</taxon>
        <taxon>Magnoliopsida</taxon>
        <taxon>eudicotyledons</taxon>
        <taxon>Gunneridae</taxon>
        <taxon>Pentapetalae</taxon>
        <taxon>asterids</taxon>
        <taxon>lamiids</taxon>
        <taxon>Lamiales</taxon>
        <taxon>Pedaliaceae</taxon>
        <taxon>Sesamum</taxon>
    </lineage>
</organism>
<reference evidence="2" key="2">
    <citation type="journal article" date="2024" name="Plant">
        <title>Genomic evolution and insights into agronomic trait innovations of Sesamum species.</title>
        <authorList>
            <person name="Miao H."/>
            <person name="Wang L."/>
            <person name="Qu L."/>
            <person name="Liu H."/>
            <person name="Sun Y."/>
            <person name="Le M."/>
            <person name="Wang Q."/>
            <person name="Wei S."/>
            <person name="Zheng Y."/>
            <person name="Lin W."/>
            <person name="Duan Y."/>
            <person name="Cao H."/>
            <person name="Xiong S."/>
            <person name="Wang X."/>
            <person name="Wei L."/>
            <person name="Li C."/>
            <person name="Ma Q."/>
            <person name="Ju M."/>
            <person name="Zhao R."/>
            <person name="Li G."/>
            <person name="Mu C."/>
            <person name="Tian Q."/>
            <person name="Mei H."/>
            <person name="Zhang T."/>
            <person name="Gao T."/>
            <person name="Zhang H."/>
        </authorList>
    </citation>
    <scope>NUCLEOTIDE SEQUENCE</scope>
    <source>
        <strain evidence="2">KEN8</strain>
    </source>
</reference>
<name>A0AAW2R6P4_9LAMI</name>
<accession>A0AAW2R6P4</accession>
<dbReference type="InterPro" id="IPR013103">
    <property type="entry name" value="RVT_2"/>
</dbReference>
<reference evidence="2" key="1">
    <citation type="submission" date="2020-06" db="EMBL/GenBank/DDBJ databases">
        <authorList>
            <person name="Li T."/>
            <person name="Hu X."/>
            <person name="Zhang T."/>
            <person name="Song X."/>
            <person name="Zhang H."/>
            <person name="Dai N."/>
            <person name="Sheng W."/>
            <person name="Hou X."/>
            <person name="Wei L."/>
        </authorList>
    </citation>
    <scope>NUCLEOTIDE SEQUENCE</scope>
    <source>
        <strain evidence="2">KEN8</strain>
        <tissue evidence="2">Leaf</tissue>
    </source>
</reference>